<feature type="region of interest" description="Disordered" evidence="2">
    <location>
        <begin position="1"/>
        <end position="68"/>
    </location>
</feature>
<dbReference type="EMBL" id="ADZX01000005">
    <property type="protein sequence ID" value="EFK97870.1"/>
    <property type="molecule type" value="Genomic_DNA"/>
</dbReference>
<dbReference type="Gene3D" id="3.40.50.970">
    <property type="match status" value="2"/>
</dbReference>
<gene>
    <name evidence="4" type="primary">iorA</name>
    <name evidence="4" type="ORF">LDC_0081</name>
</gene>
<dbReference type="InterPro" id="IPR011766">
    <property type="entry name" value="TPP_enzyme_TPP-bd"/>
</dbReference>
<protein>
    <submittedName>
        <fullName evidence="4">Thiamine pyrophosphate enzyme domain protein TPP-binding</fullName>
        <ecNumber evidence="4">1.2.7.8</ecNumber>
    </submittedName>
</protein>
<feature type="compositionally biased region" description="Basic residues" evidence="2">
    <location>
        <begin position="1"/>
        <end position="12"/>
    </location>
</feature>
<dbReference type="AlphaFoldDB" id="D9PF03"/>
<dbReference type="SUPFAM" id="SSF52518">
    <property type="entry name" value="Thiamin diphosphate-binding fold (THDP-binding)"/>
    <property type="match status" value="2"/>
</dbReference>
<name>D9PF03_9ZZZZ</name>
<dbReference type="EC" id="1.2.7.8" evidence="4"/>
<reference evidence="4" key="1">
    <citation type="submission" date="2010-07" db="EMBL/GenBank/DDBJ databases">
        <authorList>
            <consortium name="CONSOLIDER consortium CSD2007-00005"/>
            <person name="Guazzaroni M.-E."/>
            <person name="Richter M."/>
            <person name="Garcia-Salamanca A."/>
            <person name="Yarza P."/>
            <person name="Ferrer M."/>
        </authorList>
    </citation>
    <scope>NUCLEOTIDE SEQUENCE</scope>
</reference>
<comment type="caution">
    <text evidence="4">The sequence shown here is derived from an EMBL/GenBank/DDBJ whole genome shotgun (WGS) entry which is preliminary data.</text>
</comment>
<organism evidence="4">
    <name type="scientific">sediment metagenome</name>
    <dbReference type="NCBI Taxonomy" id="749907"/>
    <lineage>
        <taxon>unclassified sequences</taxon>
        <taxon>metagenomes</taxon>
        <taxon>ecological metagenomes</taxon>
    </lineage>
</organism>
<dbReference type="PANTHER" id="PTHR43710:SF5">
    <property type="entry name" value="INDOLEPYRUVATE FERREDOXIN OXIDOREDUCTASE ALPHA SUBUNIT"/>
    <property type="match status" value="1"/>
</dbReference>
<evidence type="ECO:0000256" key="1">
    <source>
        <dbReference type="ARBA" id="ARBA00022723"/>
    </source>
</evidence>
<keyword evidence="1" id="KW-0479">Metal-binding</keyword>
<dbReference type="Pfam" id="PF02775">
    <property type="entry name" value="TPP_enzyme_C"/>
    <property type="match status" value="1"/>
</dbReference>
<proteinExistence type="predicted"/>
<dbReference type="InterPro" id="IPR045025">
    <property type="entry name" value="HACL1-like"/>
</dbReference>
<evidence type="ECO:0000256" key="2">
    <source>
        <dbReference type="SAM" id="MobiDB-lite"/>
    </source>
</evidence>
<feature type="domain" description="Thiamine pyrophosphate enzyme TPP-binding" evidence="3">
    <location>
        <begin position="313"/>
        <end position="454"/>
    </location>
</feature>
<evidence type="ECO:0000259" key="3">
    <source>
        <dbReference type="Pfam" id="PF02775"/>
    </source>
</evidence>
<sequence>MRGAGGRRRPSARRGVAAGGGGGSPPHRAEVQPLPLGQPAARHQPLGRPPAAARRGGGAPDPGLHSSQNEQDNRLLAKVAKIPLLEPCSPKEAKEFVKVAFEISEQFDIPVMIRLTTRIAHSKENVGIGERKEVPKKDFKIDTQKYVMVPKNAYLRHIDLEKRLEKLKNYSEKTKINKLEINDKKLGFITSGITYLYAKEMFPEASFLKLGMSHPFPDKKVIEFSKKVKNIFVIEELEPFIEEQVKALGIKIKTKHPSFRVGELLPEHIVKIVAGKKKEEKVISSRKPSMCPGCPHSGVFSVLKKLGVTVSGDIGCYTLAAAPPFSALHTCLCMGGGVTFFEGLTRALGKNVVGVIGDSTFVHSGITGLINAAYNGVKGVIIILDNSTTAMTGGQPHPATGFNIKGQETKQLLLENICEASGADTVDIIDPFAVKELEELIKKRISDEKLSVIIARRPCKLMVDKNKKS</sequence>
<accession>D9PF03</accession>
<dbReference type="PANTHER" id="PTHR43710">
    <property type="entry name" value="2-HYDROXYACYL-COA LYASE"/>
    <property type="match status" value="1"/>
</dbReference>
<dbReference type="InterPro" id="IPR029061">
    <property type="entry name" value="THDP-binding"/>
</dbReference>
<dbReference type="GO" id="GO:0043805">
    <property type="term" value="F:indolepyruvate ferredoxin oxidoreductase activity"/>
    <property type="evidence" value="ECO:0007669"/>
    <property type="project" value="UniProtKB-EC"/>
</dbReference>
<evidence type="ECO:0000313" key="4">
    <source>
        <dbReference type="EMBL" id="EFK97870.1"/>
    </source>
</evidence>
<dbReference type="GO" id="GO:0046872">
    <property type="term" value="F:metal ion binding"/>
    <property type="evidence" value="ECO:0007669"/>
    <property type="project" value="UniProtKB-KW"/>
</dbReference>
<dbReference type="GO" id="GO:0030976">
    <property type="term" value="F:thiamine pyrophosphate binding"/>
    <property type="evidence" value="ECO:0007669"/>
    <property type="project" value="InterPro"/>
</dbReference>
<dbReference type="CDD" id="cd02008">
    <property type="entry name" value="TPP_IOR_alpha"/>
    <property type="match status" value="1"/>
</dbReference>
<reference evidence="4" key="2">
    <citation type="journal article" date="2011" name="Microb. Ecol.">
        <title>Taxonomic and Functional Metagenomic Profiling of the Microbial Community in the Anoxic Sediment of a Sub-saline Shallow Lake (Laguna de Carrizo, Central Spain).</title>
        <authorList>
            <person name="Ferrer M."/>
            <person name="Guazzaroni M.E."/>
            <person name="Richter M."/>
            <person name="Garcia-Salamanca A."/>
            <person name="Yarza P."/>
            <person name="Suarez-Suarez A."/>
            <person name="Solano J."/>
            <person name="Alcaide M."/>
            <person name="van Dillewijn P."/>
            <person name="Molina-Henares M.A."/>
            <person name="Lopez-Cortes N."/>
            <person name="Al-Ramahi Y."/>
            <person name="Guerrero C."/>
            <person name="Acosta A."/>
            <person name="de Eugenio L.I."/>
            <person name="Martinez V."/>
            <person name="Marques S."/>
            <person name="Rojo F."/>
            <person name="Santero E."/>
            <person name="Genilloud O."/>
            <person name="Perez-Perez J."/>
            <person name="Rossello-Mora R."/>
            <person name="Ramos J.L."/>
        </authorList>
    </citation>
    <scope>NUCLEOTIDE SEQUENCE</scope>
</reference>
<keyword evidence="4" id="KW-0560">Oxidoreductase</keyword>